<sequence length="688" mass="76963">MTHSDFIIQLFDIANHNKHRYLVEMSGDEEWVETTLNPAVENISSSHDDITSNQGNVYKLGGNPFLGATTKPFKYGTKLLGSEMRALIYDCTDGFDANSFTAACGAVVGGGVVFLINLHKLENNLGARWLKAHVASVIKIGPSVEIPALPEKMPKASTLQYADQRKAIDAVQKVLTGKRKRPLVMTADRGRGKSSAIGIAAAKMMLTRKVEILVTAPSTSAIAPIFEHAQRQLGLEARITKHIVEKANGSSLRFIAPDELLSTLPDCDLLIVDEASAVPIPLLIQMTERYHRMVFSTTVHGYEGCGRGFTLKFTQWLQQHRAGWRSISLNQPIRWAEDDPVESWLFDAFLLDADLEKINMPSEVDSQHFTLSRQNKNELVEDKALLKRCFGLLVNAHYQTTPNDLFQILNDSNVELWLTVADNSLVGVITVIREGNLSLDVISGIVSGKRRPKGHLVPASIANHLGFDEAAQQKSARVMRIAVHPEVQRQGVGAKMLSELHARIDGIQYLSTSFGATDELLRFWQENQYQVVRVGNTRDQASGCHSVIMVCPIAQLSWFRNAIQYWQQNFVSQLSKELNTLEPKLISQFFMQWQPETQVLSDHQFRMLSRYADGGNGEESISHILSEWLVSTLPQSHQVSLYPLITLFLQHQTWSRTSNLYGFTGRKALDAYLREQVSIALNDLQCKS</sequence>
<evidence type="ECO:0000256" key="2">
    <source>
        <dbReference type="ARBA" id="ARBA00022555"/>
    </source>
</evidence>
<feature type="domain" description="TcmA/NAT10 helicase" evidence="10">
    <location>
        <begin position="184"/>
        <end position="352"/>
    </location>
</feature>
<dbReference type="GO" id="GO:0005524">
    <property type="term" value="F:ATP binding"/>
    <property type="evidence" value="ECO:0007669"/>
    <property type="project" value="UniProtKB-UniRule"/>
</dbReference>
<dbReference type="Proteomes" id="UP001156690">
    <property type="component" value="Unassembled WGS sequence"/>
</dbReference>
<keyword evidence="7 9" id="KW-0694">RNA-binding</keyword>
<dbReference type="GO" id="GO:1904812">
    <property type="term" value="P:rRNA acetylation involved in maturation of SSU-rRNA"/>
    <property type="evidence" value="ECO:0007669"/>
    <property type="project" value="TreeGrafter"/>
</dbReference>
<evidence type="ECO:0000256" key="4">
    <source>
        <dbReference type="ARBA" id="ARBA00022694"/>
    </source>
</evidence>
<dbReference type="InterPro" id="IPR024914">
    <property type="entry name" value="tRNA_acetyltr_TmcA"/>
</dbReference>
<feature type="domain" description="TmcA/NAT10 N-terminal" evidence="11">
    <location>
        <begin position="5"/>
        <end position="116"/>
    </location>
</feature>
<accession>A0AAV5NZV9</accession>
<evidence type="ECO:0000256" key="7">
    <source>
        <dbReference type="ARBA" id="ARBA00022884"/>
    </source>
</evidence>
<evidence type="ECO:0000313" key="13">
    <source>
        <dbReference type="EMBL" id="GLQ76211.1"/>
    </source>
</evidence>
<feature type="binding site" evidence="9">
    <location>
        <position position="519"/>
    </location>
    <ligand>
        <name>acetyl-CoA</name>
        <dbReference type="ChEBI" id="CHEBI:57288"/>
    </ligand>
</feature>
<evidence type="ECO:0000256" key="3">
    <source>
        <dbReference type="ARBA" id="ARBA00022679"/>
    </source>
</evidence>
<keyword evidence="5 9" id="KW-0547">Nucleotide-binding</keyword>
<feature type="binding site" evidence="9">
    <location>
        <begin position="481"/>
        <end position="483"/>
    </location>
    <ligand>
        <name>acetyl-CoA</name>
        <dbReference type="ChEBI" id="CHEBI:57288"/>
    </ligand>
</feature>
<dbReference type="GO" id="GO:0005737">
    <property type="term" value="C:cytoplasm"/>
    <property type="evidence" value="ECO:0007669"/>
    <property type="project" value="UniProtKB-SubCell"/>
</dbReference>
<dbReference type="Gene3D" id="3.40.50.300">
    <property type="entry name" value="P-loop containing nucleotide triphosphate hydrolases"/>
    <property type="match status" value="1"/>
</dbReference>
<dbReference type="HAMAP" id="MF_01886">
    <property type="entry name" value="tRNA_acetyltr_TmcA"/>
    <property type="match status" value="1"/>
</dbReference>
<keyword evidence="2 9" id="KW-0820">tRNA-binding</keyword>
<comment type="function">
    <text evidence="9">Catalyzes the formation of N(4)-acetylcytidine (ac(4)C) at the wobble position of tRNA(Met), by using acetyl-CoA as an acetyl donor and ATP (or GTP).</text>
</comment>
<dbReference type="PANTHER" id="PTHR10925">
    <property type="entry name" value="N-ACETYLTRANSFERASE 10"/>
    <property type="match status" value="1"/>
</dbReference>
<keyword evidence="6 9" id="KW-0067">ATP-binding</keyword>
<protein>
    <recommendedName>
        <fullName evidence="9">tRNA(Met) cytidine acetyltransferase TmcA</fullName>
        <ecNumber evidence="9">2.3.1.193</ecNumber>
    </recommendedName>
</protein>
<proteinExistence type="inferred from homology"/>
<evidence type="ECO:0000259" key="11">
    <source>
        <dbReference type="Pfam" id="PF08351"/>
    </source>
</evidence>
<feature type="domain" description="N-acetyltransferase" evidence="12">
    <location>
        <begin position="505"/>
        <end position="553"/>
    </location>
</feature>
<feature type="binding site" evidence="9">
    <location>
        <position position="164"/>
    </location>
    <ligand>
        <name>ATP</name>
        <dbReference type="ChEBI" id="CHEBI:30616"/>
    </ligand>
</feature>
<dbReference type="GO" id="GO:0002101">
    <property type="term" value="P:tRNA wobble cytosine modification"/>
    <property type="evidence" value="ECO:0007669"/>
    <property type="project" value="UniProtKB-UniRule"/>
</dbReference>
<keyword evidence="14" id="KW-1185">Reference proteome</keyword>
<dbReference type="InterPro" id="IPR000182">
    <property type="entry name" value="GNAT_dom"/>
</dbReference>
<dbReference type="InterPro" id="IPR013562">
    <property type="entry name" value="TmcA/NAT10_N"/>
</dbReference>
<dbReference type="Gene3D" id="1.20.120.890">
    <property type="entry name" value="tRNA(Met) cytidine acetyltransferase, tail domain"/>
    <property type="match status" value="1"/>
</dbReference>
<comment type="catalytic activity">
    <reaction evidence="9">
        <text>cytidine(34) in elongator tRNA(Met) + acetyl-CoA + ATP + H2O = N(4)-acetylcytidine(34) in elongator tRNA(Met) + ADP + phosphate + CoA + H(+)</text>
        <dbReference type="Rhea" id="RHEA:43788"/>
        <dbReference type="Rhea" id="RHEA-COMP:10693"/>
        <dbReference type="Rhea" id="RHEA-COMP:10694"/>
        <dbReference type="ChEBI" id="CHEBI:15377"/>
        <dbReference type="ChEBI" id="CHEBI:15378"/>
        <dbReference type="ChEBI" id="CHEBI:30616"/>
        <dbReference type="ChEBI" id="CHEBI:43474"/>
        <dbReference type="ChEBI" id="CHEBI:57287"/>
        <dbReference type="ChEBI" id="CHEBI:57288"/>
        <dbReference type="ChEBI" id="CHEBI:74900"/>
        <dbReference type="ChEBI" id="CHEBI:82748"/>
        <dbReference type="ChEBI" id="CHEBI:456216"/>
        <dbReference type="EC" id="2.3.1.193"/>
    </reaction>
</comment>
<dbReference type="EC" id="2.3.1.193" evidence="9"/>
<dbReference type="RefSeq" id="WP_126606588.1">
    <property type="nucleotide sequence ID" value="NZ_AP025145.1"/>
</dbReference>
<organism evidence="13 14">
    <name type="scientific">Vibrio penaeicida</name>
    <dbReference type="NCBI Taxonomy" id="104609"/>
    <lineage>
        <taxon>Bacteria</taxon>
        <taxon>Pseudomonadati</taxon>
        <taxon>Pseudomonadota</taxon>
        <taxon>Gammaproteobacteria</taxon>
        <taxon>Vibrionales</taxon>
        <taxon>Vibrionaceae</taxon>
        <taxon>Vibrio</taxon>
    </lineage>
</organism>
<evidence type="ECO:0000256" key="1">
    <source>
        <dbReference type="ARBA" id="ARBA00022490"/>
    </source>
</evidence>
<evidence type="ECO:0000256" key="9">
    <source>
        <dbReference type="HAMAP-Rule" id="MF_01886"/>
    </source>
</evidence>
<dbReference type="SUPFAM" id="SSF55729">
    <property type="entry name" value="Acyl-CoA N-acyltransferases (Nat)"/>
    <property type="match status" value="1"/>
</dbReference>
<evidence type="ECO:0000259" key="10">
    <source>
        <dbReference type="Pfam" id="PF05127"/>
    </source>
</evidence>
<dbReference type="AlphaFoldDB" id="A0AAV5NZV9"/>
<keyword evidence="3 9" id="KW-0808">Transferase</keyword>
<dbReference type="Pfam" id="PF05127">
    <property type="entry name" value="NAT10_TcmA_helicase"/>
    <property type="match status" value="1"/>
</dbReference>
<dbReference type="InterPro" id="IPR016181">
    <property type="entry name" value="Acyl_CoA_acyltransferase"/>
</dbReference>
<reference evidence="14" key="1">
    <citation type="journal article" date="2019" name="Int. J. Syst. Evol. Microbiol.">
        <title>The Global Catalogue of Microorganisms (GCM) 10K type strain sequencing project: providing services to taxonomists for standard genome sequencing and annotation.</title>
        <authorList>
            <consortium name="The Broad Institute Genomics Platform"/>
            <consortium name="The Broad Institute Genome Sequencing Center for Infectious Disease"/>
            <person name="Wu L."/>
            <person name="Ma J."/>
        </authorList>
    </citation>
    <scope>NUCLEOTIDE SEQUENCE [LARGE SCALE GENOMIC DNA]</scope>
    <source>
        <strain evidence="14">NBRC 15640</strain>
    </source>
</reference>
<evidence type="ECO:0000256" key="5">
    <source>
        <dbReference type="ARBA" id="ARBA00022741"/>
    </source>
</evidence>
<feature type="binding site" evidence="9">
    <location>
        <position position="334"/>
    </location>
    <ligand>
        <name>ATP</name>
        <dbReference type="ChEBI" id="CHEBI:30616"/>
    </ligand>
</feature>
<keyword evidence="1 9" id="KW-0963">Cytoplasm</keyword>
<keyword evidence="8 9" id="KW-0012">Acyltransferase</keyword>
<evidence type="ECO:0000259" key="12">
    <source>
        <dbReference type="Pfam" id="PF13718"/>
    </source>
</evidence>
<comment type="caution">
    <text evidence="13">The sequence shown here is derived from an EMBL/GenBank/DDBJ whole genome shotgun (WGS) entry which is preliminary data.</text>
</comment>
<dbReference type="SUPFAM" id="SSF52540">
    <property type="entry name" value="P-loop containing nucleoside triphosphate hydrolases"/>
    <property type="match status" value="1"/>
</dbReference>
<dbReference type="EMBL" id="BSNX01000075">
    <property type="protein sequence ID" value="GLQ76211.1"/>
    <property type="molecule type" value="Genomic_DNA"/>
</dbReference>
<evidence type="ECO:0000313" key="14">
    <source>
        <dbReference type="Proteomes" id="UP001156690"/>
    </source>
</evidence>
<dbReference type="InterPro" id="IPR007807">
    <property type="entry name" value="TcmA/NAT10_helicase"/>
</dbReference>
<dbReference type="PANTHER" id="PTHR10925:SF5">
    <property type="entry name" value="RNA CYTIDINE ACETYLTRANSFERASE"/>
    <property type="match status" value="1"/>
</dbReference>
<comment type="caution">
    <text evidence="9">Lacks conserved residue(s) required for the propagation of feature annotation.</text>
</comment>
<name>A0AAV5NZV9_9VIBR</name>
<dbReference type="Gene3D" id="3.40.630.30">
    <property type="match status" value="1"/>
</dbReference>
<dbReference type="Pfam" id="PF13718">
    <property type="entry name" value="GNAT_acetyltr_2"/>
    <property type="match status" value="2"/>
</dbReference>
<dbReference type="GO" id="GO:0000049">
    <property type="term" value="F:tRNA binding"/>
    <property type="evidence" value="ECO:0007669"/>
    <property type="project" value="UniProtKB-UniRule"/>
</dbReference>
<dbReference type="GO" id="GO:0051391">
    <property type="term" value="P:tRNA acetylation"/>
    <property type="evidence" value="ECO:0007669"/>
    <property type="project" value="UniProtKB-UniRule"/>
</dbReference>
<comment type="subcellular location">
    <subcellularLocation>
        <location evidence="9">Cytoplasm</location>
    </subcellularLocation>
</comment>
<dbReference type="GO" id="GO:0051392">
    <property type="term" value="F:tRNA cytidine N4-acetyltransferase activity"/>
    <property type="evidence" value="ECO:0007669"/>
    <property type="project" value="UniProtKB-UniRule"/>
</dbReference>
<comment type="similarity">
    <text evidence="9">Belongs to the TmcA family.</text>
</comment>
<feature type="domain" description="N-acetyltransferase" evidence="12">
    <location>
        <begin position="390"/>
        <end position="503"/>
    </location>
</feature>
<dbReference type="InterPro" id="IPR027417">
    <property type="entry name" value="P-loop_NTPase"/>
</dbReference>
<dbReference type="InterPro" id="IPR032672">
    <property type="entry name" value="TmcA/NAT10/Kre33"/>
</dbReference>
<evidence type="ECO:0000256" key="6">
    <source>
        <dbReference type="ARBA" id="ARBA00022840"/>
    </source>
</evidence>
<dbReference type="Pfam" id="PF08351">
    <property type="entry name" value="TmcA_N"/>
    <property type="match status" value="1"/>
</dbReference>
<dbReference type="CDD" id="cd04301">
    <property type="entry name" value="NAT_SF"/>
    <property type="match status" value="1"/>
</dbReference>
<keyword evidence="4 9" id="KW-0819">tRNA processing</keyword>
<dbReference type="InterPro" id="IPR038321">
    <property type="entry name" value="TmcA_C_sf"/>
</dbReference>
<dbReference type="Gene3D" id="3.40.50.11040">
    <property type="match status" value="1"/>
</dbReference>
<gene>
    <name evidence="9 13" type="primary">tmcA</name>
    <name evidence="13" type="ORF">GCM10007932_55740</name>
</gene>
<evidence type="ECO:0000256" key="8">
    <source>
        <dbReference type="ARBA" id="ARBA00023315"/>
    </source>
</evidence>
<dbReference type="GO" id="GO:1990883">
    <property type="term" value="F:18S rRNA cytidine N-acetyltransferase activity"/>
    <property type="evidence" value="ECO:0007669"/>
    <property type="project" value="TreeGrafter"/>
</dbReference>